<evidence type="ECO:0000313" key="1">
    <source>
        <dbReference type="EMBL" id="MDG3587685.1"/>
    </source>
</evidence>
<keyword evidence="2" id="KW-1185">Reference proteome</keyword>
<name>A0ABT6FWP5_9FLAO</name>
<reference evidence="1" key="1">
    <citation type="submission" date="2022-11" db="EMBL/GenBank/DDBJ databases">
        <title>High-quality draft genome sequence of Galbibacter sp. strain CMA-7.</title>
        <authorList>
            <person name="Wei L."/>
            <person name="Dong C."/>
            <person name="Shao Z."/>
        </authorList>
    </citation>
    <scope>NUCLEOTIDE SEQUENCE</scope>
    <source>
        <strain evidence="1">CMA-7</strain>
    </source>
</reference>
<dbReference type="EMBL" id="JAPMUA010000010">
    <property type="protein sequence ID" value="MDG3587685.1"/>
    <property type="molecule type" value="Genomic_DNA"/>
</dbReference>
<protein>
    <submittedName>
        <fullName evidence="1">Uncharacterized protein</fullName>
    </submittedName>
</protein>
<accession>A0ABT6FWP5</accession>
<organism evidence="1 2">
    <name type="scientific">Galbibacter pacificus</name>
    <dbReference type="NCBI Taxonomy" id="2996052"/>
    <lineage>
        <taxon>Bacteria</taxon>
        <taxon>Pseudomonadati</taxon>
        <taxon>Bacteroidota</taxon>
        <taxon>Flavobacteriia</taxon>
        <taxon>Flavobacteriales</taxon>
        <taxon>Flavobacteriaceae</taxon>
        <taxon>Galbibacter</taxon>
    </lineage>
</organism>
<gene>
    <name evidence="1" type="ORF">OSR52_17640</name>
</gene>
<feature type="non-terminal residue" evidence="1">
    <location>
        <position position="1"/>
    </location>
</feature>
<sequence>NINDDSLLDNNLDTLDYKQLSQTAMLGINYVISQKENLQQNINFNYNVNDVANEQNGVVRIGDASIFHNFNTAYTMGFPKQQLNVTGALNATLNTIGREDATTFGPTLSVNKSFLKNTLNTGLSSSYNTTDNTSGKTSMINIRANAGYRLLERHNINLSLIQLFRNNDYQENASGLSEFTATLGYNYSFNLPPKFKREKKDKRFNFTYREYYFEGAHDSISPQVSAVSKEEKFSAILNIKGIKSNLKFLEGIIYQTEDDSDKRYKEAAMDYLKYLYDHKDFLDTYNELAFKGLKKLYEEAVEMNYVVEKEYFALQAKVNSAKTKNAKDITELKVREKRYVAHTYMMEQLHTIHFDNILNADPPFKEFKDKHISKVFTMLENGKSREDIQTYLEIQFADMYHKKALKGQ</sequence>
<comment type="caution">
    <text evidence="1">The sequence shown here is derived from an EMBL/GenBank/DDBJ whole genome shotgun (WGS) entry which is preliminary data.</text>
</comment>
<dbReference type="Proteomes" id="UP001153642">
    <property type="component" value="Unassembled WGS sequence"/>
</dbReference>
<proteinExistence type="predicted"/>
<evidence type="ECO:0000313" key="2">
    <source>
        <dbReference type="Proteomes" id="UP001153642"/>
    </source>
</evidence>